<dbReference type="PANTHER" id="PTHR24320">
    <property type="entry name" value="RETINOL DEHYDROGENASE"/>
    <property type="match status" value="1"/>
</dbReference>
<accession>A0AAW0QPF3</accession>
<dbReference type="AlphaFoldDB" id="A0AAW0QPF3"/>
<gene>
    <name evidence="3" type="ORF">PG999_008010</name>
</gene>
<dbReference type="PRINTS" id="PR00081">
    <property type="entry name" value="GDHRDH"/>
</dbReference>
<evidence type="ECO:0008006" key="5">
    <source>
        <dbReference type="Google" id="ProtNLM"/>
    </source>
</evidence>
<evidence type="ECO:0000256" key="1">
    <source>
        <dbReference type="ARBA" id="ARBA00006484"/>
    </source>
</evidence>
<name>A0AAW0QPF3_9PEZI</name>
<keyword evidence="2" id="KW-0560">Oxidoreductase</keyword>
<dbReference type="PANTHER" id="PTHR24320:SF272">
    <property type="entry name" value="NAD(P)-BINDING ROSSMANN-FOLD SUPERFAMILY PROTEIN"/>
    <property type="match status" value="1"/>
</dbReference>
<comment type="similarity">
    <text evidence="1">Belongs to the short-chain dehydrogenases/reductases (SDR) family.</text>
</comment>
<dbReference type="SUPFAM" id="SSF51735">
    <property type="entry name" value="NAD(P)-binding Rossmann-fold domains"/>
    <property type="match status" value="1"/>
</dbReference>
<comment type="caution">
    <text evidence="3">The sequence shown here is derived from an EMBL/GenBank/DDBJ whole genome shotgun (WGS) entry which is preliminary data.</text>
</comment>
<dbReference type="InterPro" id="IPR002347">
    <property type="entry name" value="SDR_fam"/>
</dbReference>
<dbReference type="Pfam" id="PF00106">
    <property type="entry name" value="adh_short"/>
    <property type="match status" value="1"/>
</dbReference>
<evidence type="ECO:0000313" key="3">
    <source>
        <dbReference type="EMBL" id="KAK8109873.1"/>
    </source>
</evidence>
<dbReference type="EMBL" id="JAQQWP010000007">
    <property type="protein sequence ID" value="KAK8109873.1"/>
    <property type="molecule type" value="Genomic_DNA"/>
</dbReference>
<dbReference type="GO" id="GO:0016491">
    <property type="term" value="F:oxidoreductase activity"/>
    <property type="evidence" value="ECO:0007669"/>
    <property type="project" value="UniProtKB-KW"/>
</dbReference>
<dbReference type="Proteomes" id="UP001392437">
    <property type="component" value="Unassembled WGS sequence"/>
</dbReference>
<evidence type="ECO:0000256" key="2">
    <source>
        <dbReference type="ARBA" id="ARBA00023002"/>
    </source>
</evidence>
<keyword evidence="4" id="KW-1185">Reference proteome</keyword>
<organism evidence="3 4">
    <name type="scientific">Apiospora kogelbergensis</name>
    <dbReference type="NCBI Taxonomy" id="1337665"/>
    <lineage>
        <taxon>Eukaryota</taxon>
        <taxon>Fungi</taxon>
        <taxon>Dikarya</taxon>
        <taxon>Ascomycota</taxon>
        <taxon>Pezizomycotina</taxon>
        <taxon>Sordariomycetes</taxon>
        <taxon>Xylariomycetidae</taxon>
        <taxon>Amphisphaeriales</taxon>
        <taxon>Apiosporaceae</taxon>
        <taxon>Apiospora</taxon>
    </lineage>
</organism>
<evidence type="ECO:0000313" key="4">
    <source>
        <dbReference type="Proteomes" id="UP001392437"/>
    </source>
</evidence>
<dbReference type="InterPro" id="IPR036291">
    <property type="entry name" value="NAD(P)-bd_dom_sf"/>
</dbReference>
<dbReference type="Gene3D" id="3.40.50.720">
    <property type="entry name" value="NAD(P)-binding Rossmann-like Domain"/>
    <property type="match status" value="1"/>
</dbReference>
<sequence>MSLKSQNSFQLTGRYADRNRWENLAGPGDSRPTGLQVLEDEGILNGSWGADKVFLVTGVSSGIGPETVRALAATGATVYGTARDLNKARAALGPELLATGRAHVLLIDQTDLASVRSCAAEFRKRSDKLNVMVNNAAVMNTPQSYTKDGFELQFGTNHLSHFLLFHELRDLLLKSSTPAFHSRVVNVSSAGHKYGTPDLDDINFTASPSTRPYNGWVAYGASKTANIYMTTQIERLYGNGSSTSSTEQQHQQQKIHGYAVHPGGFESPNLQQHSAAEMAAANENPRIRSYLTNIHQACATSVYAAVSADLEGRGGLYLEGCSVAGPSPAGDAGEGQEALLEYGHGTQAFDEALEKRLWEKSLEWVGATNHNNSYTSGGQ</sequence>
<proteinExistence type="inferred from homology"/>
<reference evidence="3 4" key="1">
    <citation type="submission" date="2023-01" db="EMBL/GenBank/DDBJ databases">
        <title>Analysis of 21 Apiospora genomes using comparative genomics revels a genus with tremendous synthesis potential of carbohydrate active enzymes and secondary metabolites.</title>
        <authorList>
            <person name="Sorensen T."/>
        </authorList>
    </citation>
    <scope>NUCLEOTIDE SEQUENCE [LARGE SCALE GENOMIC DNA]</scope>
    <source>
        <strain evidence="3 4">CBS 117206</strain>
    </source>
</reference>
<protein>
    <recommendedName>
        <fullName evidence="5">NAD(P)-dependent dehydrogenase, short-chain alcohol dehydrogenase family</fullName>
    </recommendedName>
</protein>